<keyword evidence="5" id="KW-0067">ATP-binding</keyword>
<feature type="domain" description="RNA 3'-terminal phosphate cyclase insert" evidence="8">
    <location>
        <begin position="180"/>
        <end position="271"/>
    </location>
</feature>
<protein>
    <recommendedName>
        <fullName evidence="5 6">RNA 3'-terminal phosphate cyclase</fullName>
        <shortName evidence="5">RNA cyclase</shortName>
        <shortName evidence="5">RNA-3'-phosphate cyclase</shortName>
        <ecNumber evidence="5 6">6.5.1.4</ecNumber>
    </recommendedName>
</protein>
<proteinExistence type="inferred from homology"/>
<comment type="catalytic activity">
    <reaction evidence="4 5">
        <text>a 3'-end 3'-phospho-ribonucleotide-RNA + ATP = a 3'-end 2',3'-cyclophospho-ribonucleotide-RNA + AMP + diphosphate</text>
        <dbReference type="Rhea" id="RHEA:23976"/>
        <dbReference type="Rhea" id="RHEA-COMP:10463"/>
        <dbReference type="Rhea" id="RHEA-COMP:10464"/>
        <dbReference type="ChEBI" id="CHEBI:30616"/>
        <dbReference type="ChEBI" id="CHEBI:33019"/>
        <dbReference type="ChEBI" id="CHEBI:83062"/>
        <dbReference type="ChEBI" id="CHEBI:83064"/>
        <dbReference type="ChEBI" id="CHEBI:456215"/>
        <dbReference type="EC" id="6.5.1.4"/>
    </reaction>
</comment>
<accession>A0A7V0Z3J8</accession>
<feature type="active site" description="Tele-AMP-histidine intermediate" evidence="5">
    <location>
        <position position="310"/>
    </location>
</feature>
<dbReference type="HAMAP" id="MF_00200">
    <property type="entry name" value="RTC"/>
    <property type="match status" value="1"/>
</dbReference>
<dbReference type="InterPro" id="IPR017770">
    <property type="entry name" value="RNA3'_term_phos_cyc_type_1"/>
</dbReference>
<evidence type="ECO:0000259" key="7">
    <source>
        <dbReference type="Pfam" id="PF01137"/>
    </source>
</evidence>
<dbReference type="InterPro" id="IPR036553">
    <property type="entry name" value="RPTC_insert"/>
</dbReference>
<dbReference type="GO" id="GO:0006396">
    <property type="term" value="P:RNA processing"/>
    <property type="evidence" value="ECO:0007669"/>
    <property type="project" value="UniProtKB-UniRule"/>
</dbReference>
<dbReference type="PROSITE" id="PS01287">
    <property type="entry name" value="RTC"/>
    <property type="match status" value="1"/>
</dbReference>
<dbReference type="InterPro" id="IPR020719">
    <property type="entry name" value="RNA3'_term_phos_cycl-like_CS"/>
</dbReference>
<dbReference type="NCBIfam" id="TIGR03399">
    <property type="entry name" value="RNA_3prim_cycl"/>
    <property type="match status" value="1"/>
</dbReference>
<organism evidence="9">
    <name type="scientific">candidate division WOR-3 bacterium</name>
    <dbReference type="NCBI Taxonomy" id="2052148"/>
    <lineage>
        <taxon>Bacteria</taxon>
        <taxon>Bacteria division WOR-3</taxon>
    </lineage>
</organism>
<dbReference type="PANTHER" id="PTHR11096">
    <property type="entry name" value="RNA 3' TERMINAL PHOSPHATE CYCLASE"/>
    <property type="match status" value="1"/>
</dbReference>
<evidence type="ECO:0000256" key="1">
    <source>
        <dbReference type="ARBA" id="ARBA00009206"/>
    </source>
</evidence>
<evidence type="ECO:0000256" key="6">
    <source>
        <dbReference type="NCBIfam" id="TIGR03399"/>
    </source>
</evidence>
<dbReference type="Gene3D" id="3.30.360.20">
    <property type="entry name" value="RNA 3'-terminal phosphate cyclase, insert domain"/>
    <property type="match status" value="1"/>
</dbReference>
<reference evidence="9" key="1">
    <citation type="journal article" date="2020" name="mSystems">
        <title>Genome- and Community-Level Interaction Insights into Carbon Utilization and Element Cycling Functions of Hydrothermarchaeota in Hydrothermal Sediment.</title>
        <authorList>
            <person name="Zhou Z."/>
            <person name="Liu Y."/>
            <person name="Xu W."/>
            <person name="Pan J."/>
            <person name="Luo Z.H."/>
            <person name="Li M."/>
        </authorList>
    </citation>
    <scope>NUCLEOTIDE SEQUENCE [LARGE SCALE GENOMIC DNA]</scope>
    <source>
        <strain evidence="9">SpSt-258</strain>
    </source>
</reference>
<dbReference type="PANTHER" id="PTHR11096:SF0">
    <property type="entry name" value="RNA 3'-TERMINAL PHOSPHATE CYCLASE"/>
    <property type="match status" value="1"/>
</dbReference>
<dbReference type="AlphaFoldDB" id="A0A7V0Z3J8"/>
<keyword evidence="5" id="KW-0963">Cytoplasm</keyword>
<feature type="domain" description="RNA 3'-terminal phosphate cyclase" evidence="7">
    <location>
        <begin position="8"/>
        <end position="328"/>
    </location>
</feature>
<evidence type="ECO:0000256" key="2">
    <source>
        <dbReference type="ARBA" id="ARBA00022598"/>
    </source>
</evidence>
<dbReference type="Gene3D" id="3.65.10.20">
    <property type="entry name" value="RNA 3'-terminal phosphate cyclase domain"/>
    <property type="match status" value="1"/>
</dbReference>
<dbReference type="EMBL" id="DSKY01000002">
    <property type="protein sequence ID" value="HDY57983.1"/>
    <property type="molecule type" value="Genomic_DNA"/>
</dbReference>
<feature type="binding site" evidence="5">
    <location>
        <begin position="280"/>
        <end position="284"/>
    </location>
    <ligand>
        <name>ATP</name>
        <dbReference type="ChEBI" id="CHEBI:30616"/>
    </ligand>
</feature>
<dbReference type="InterPro" id="IPR013791">
    <property type="entry name" value="RNA3'-term_phos_cycl_insert"/>
</dbReference>
<dbReference type="InterPro" id="IPR013792">
    <property type="entry name" value="RNA3'P_cycl/enolpyr_Trfase_a/b"/>
</dbReference>
<evidence type="ECO:0000256" key="4">
    <source>
        <dbReference type="ARBA" id="ARBA00024481"/>
    </source>
</evidence>
<keyword evidence="2 5" id="KW-0436">Ligase</keyword>
<feature type="binding site" evidence="5">
    <location>
        <position position="100"/>
    </location>
    <ligand>
        <name>ATP</name>
        <dbReference type="ChEBI" id="CHEBI:30616"/>
    </ligand>
</feature>
<dbReference type="SUPFAM" id="SSF52913">
    <property type="entry name" value="RNA 3'-terminal phosphate cyclase, RPTC, insert domain"/>
    <property type="match status" value="1"/>
</dbReference>
<comment type="caution">
    <text evidence="9">The sequence shown here is derived from an EMBL/GenBank/DDBJ whole genome shotgun (WGS) entry which is preliminary data.</text>
</comment>
<keyword evidence="3 5" id="KW-0547">Nucleotide-binding</keyword>
<dbReference type="GO" id="GO:0003963">
    <property type="term" value="F:RNA-3'-phosphate cyclase activity"/>
    <property type="evidence" value="ECO:0007669"/>
    <property type="project" value="UniProtKB-UniRule"/>
</dbReference>
<dbReference type="InterPro" id="IPR023797">
    <property type="entry name" value="RNA3'_phos_cyclase_dom"/>
</dbReference>
<dbReference type="PIRSF" id="PIRSF005378">
    <property type="entry name" value="RNA3'_term_phos_cycl_euk"/>
    <property type="match status" value="1"/>
</dbReference>
<dbReference type="InterPro" id="IPR000228">
    <property type="entry name" value="RNA3'_term_phos_cyc"/>
</dbReference>
<comment type="similarity">
    <text evidence="1 5">Belongs to the RNA 3'-terminal cyclase family. Type 1 subfamily.</text>
</comment>
<evidence type="ECO:0000313" key="9">
    <source>
        <dbReference type="EMBL" id="HDY57983.1"/>
    </source>
</evidence>
<dbReference type="GO" id="GO:0005524">
    <property type="term" value="F:ATP binding"/>
    <property type="evidence" value="ECO:0007669"/>
    <property type="project" value="UniProtKB-KW"/>
</dbReference>
<dbReference type="Pfam" id="PF01137">
    <property type="entry name" value="RTC"/>
    <property type="match status" value="1"/>
</dbReference>
<name>A0A7V0Z3J8_UNCW3</name>
<comment type="function">
    <text evidence="5">Catalyzes the conversion of 3'-phosphate to a 2',3'-cyclic phosphodiester at the end of RNA. The mechanism of action of the enzyme occurs in 3 steps: (A) adenylation of the enzyme by ATP; (B) transfer of adenylate to an RNA-N3'P to produce RNA-N3'PP5'A; (C) and attack of the adjacent 2'-hydroxyl on the 3'-phosphorus in the diester linkage to produce the cyclic end product. The biological role of this enzyme is unknown but it is likely to function in some aspects of cellular RNA processing.</text>
</comment>
<evidence type="ECO:0000256" key="3">
    <source>
        <dbReference type="ARBA" id="ARBA00022741"/>
    </source>
</evidence>
<dbReference type="SUPFAM" id="SSF55205">
    <property type="entry name" value="EPT/RTPC-like"/>
    <property type="match status" value="1"/>
</dbReference>
<dbReference type="EC" id="6.5.1.4" evidence="5 6"/>
<evidence type="ECO:0000259" key="8">
    <source>
        <dbReference type="Pfam" id="PF05189"/>
    </source>
</evidence>
<dbReference type="Pfam" id="PF05189">
    <property type="entry name" value="RTC_insert"/>
    <property type="match status" value="1"/>
</dbReference>
<dbReference type="InterPro" id="IPR037136">
    <property type="entry name" value="RNA3'_phos_cyclase_dom_sf"/>
</dbReference>
<dbReference type="GO" id="GO:0005737">
    <property type="term" value="C:cytoplasm"/>
    <property type="evidence" value="ECO:0007669"/>
    <property type="project" value="UniProtKB-SubCell"/>
</dbReference>
<evidence type="ECO:0000256" key="5">
    <source>
        <dbReference type="HAMAP-Rule" id="MF_00200"/>
    </source>
</evidence>
<sequence>MIEIDGSYLEGGGQILRTSVSLSAITKKPIRVYNIRKGREKPGLKPQHLEGIKSAAKICNAEIRGAELNSMEVVFQPGDIKGGFYEVDTKTAGAITLILQTLVPIGIYAEKPLRLDIKGGTAVPFSPTILYFEDVVCYYLRKMGIEITVDIKRHGFYPKGGGRVLVVINPGVLKHVDFVESGKLKMVSVFALSSEKLRSARVAERLITGFQDVYFEAQFKYKYVDTDSPGCFIHSTGVFENGIIGIDGLGEVGKPAEKIGKEVAEQLKKYLNNPCCVDEYMLDQIIPYIALTANATGMPINVRFSELTLHTQTNIWVVKQFLPVEFEIRENILRCFKK</sequence>
<comment type="subcellular location">
    <subcellularLocation>
        <location evidence="5">Cytoplasm</location>
    </subcellularLocation>
</comment>
<gene>
    <name evidence="5 9" type="primary">rtcA</name>
    <name evidence="9" type="ORF">ENP86_00270</name>
</gene>